<dbReference type="EMBL" id="JAGTUU010000002">
    <property type="protein sequence ID" value="MBS0123414.1"/>
    <property type="molecule type" value="Genomic_DNA"/>
</dbReference>
<dbReference type="Pfam" id="PF22640">
    <property type="entry name" value="ManC_GMP_beta-helix"/>
    <property type="match status" value="1"/>
</dbReference>
<evidence type="ECO:0000259" key="2">
    <source>
        <dbReference type="Pfam" id="PF22640"/>
    </source>
</evidence>
<feature type="domain" description="Nucleotidyl transferase" evidence="1">
    <location>
        <begin position="6"/>
        <end position="285"/>
    </location>
</feature>
<evidence type="ECO:0000313" key="4">
    <source>
        <dbReference type="Proteomes" id="UP000681356"/>
    </source>
</evidence>
<dbReference type="PANTHER" id="PTHR46390">
    <property type="entry name" value="MANNOSE-1-PHOSPHATE GUANYLYLTRANSFERASE"/>
    <property type="match status" value="1"/>
</dbReference>
<keyword evidence="4" id="KW-1185">Reference proteome</keyword>
<comment type="caution">
    <text evidence="3">The sequence shown here is derived from an EMBL/GenBank/DDBJ whole genome shotgun (WGS) entry which is preliminary data.</text>
</comment>
<dbReference type="InterPro" id="IPR011051">
    <property type="entry name" value="RmlC_Cupin_sf"/>
</dbReference>
<dbReference type="Gene3D" id="3.90.550.10">
    <property type="entry name" value="Spore Coat Polysaccharide Biosynthesis Protein SpsA, Chain A"/>
    <property type="match status" value="1"/>
</dbReference>
<dbReference type="Proteomes" id="UP000681356">
    <property type="component" value="Unassembled WGS sequence"/>
</dbReference>
<dbReference type="InterPro" id="IPR054566">
    <property type="entry name" value="ManC/GMP-like_b-helix"/>
</dbReference>
<reference evidence="3" key="1">
    <citation type="submission" date="2021-04" db="EMBL/GenBank/DDBJ databases">
        <authorList>
            <person name="Yoon J."/>
        </authorList>
    </citation>
    <scope>NUCLEOTIDE SEQUENCE</scope>
    <source>
        <strain evidence="3">KMU-90</strain>
    </source>
</reference>
<evidence type="ECO:0000313" key="3">
    <source>
        <dbReference type="EMBL" id="MBS0123414.1"/>
    </source>
</evidence>
<dbReference type="PANTHER" id="PTHR46390:SF1">
    <property type="entry name" value="MANNOSE-1-PHOSPHATE GUANYLYLTRANSFERASE"/>
    <property type="match status" value="1"/>
</dbReference>
<evidence type="ECO:0000259" key="1">
    <source>
        <dbReference type="Pfam" id="PF00483"/>
    </source>
</evidence>
<dbReference type="AlphaFoldDB" id="A0A8J7WDX1"/>
<dbReference type="GO" id="GO:0009298">
    <property type="term" value="P:GDP-mannose biosynthetic process"/>
    <property type="evidence" value="ECO:0007669"/>
    <property type="project" value="TreeGrafter"/>
</dbReference>
<dbReference type="Pfam" id="PF00483">
    <property type="entry name" value="NTP_transferase"/>
    <property type="match status" value="1"/>
</dbReference>
<dbReference type="SUPFAM" id="SSF51182">
    <property type="entry name" value="RmlC-like cupins"/>
    <property type="match status" value="1"/>
</dbReference>
<dbReference type="InterPro" id="IPR029044">
    <property type="entry name" value="Nucleotide-diphossugar_trans"/>
</dbReference>
<accession>A0A8J7WDX1</accession>
<dbReference type="InterPro" id="IPR005835">
    <property type="entry name" value="NTP_transferase_dom"/>
</dbReference>
<feature type="domain" description="MannoseP isomerase/GMP-like beta-helix" evidence="2">
    <location>
        <begin position="294"/>
        <end position="348"/>
    </location>
</feature>
<dbReference type="InterPro" id="IPR051161">
    <property type="entry name" value="Mannose-6P_isomerase_type2"/>
</dbReference>
<name>A0A8J7WDX1_9RHOB</name>
<proteinExistence type="predicted"/>
<evidence type="ECO:0008006" key="5">
    <source>
        <dbReference type="Google" id="ProtNLM"/>
    </source>
</evidence>
<dbReference type="SUPFAM" id="SSF53448">
    <property type="entry name" value="Nucleotide-diphospho-sugar transferases"/>
    <property type="match status" value="1"/>
</dbReference>
<dbReference type="RefSeq" id="WP_212535394.1">
    <property type="nucleotide sequence ID" value="NZ_JAGTUU010000002.1"/>
</dbReference>
<protein>
    <recommendedName>
        <fullName evidence="5">Mannose-1-phosphate guanylyltransferase</fullName>
    </recommendedName>
</protein>
<dbReference type="GO" id="GO:0004475">
    <property type="term" value="F:mannose-1-phosphate guanylyltransferase (GTP) activity"/>
    <property type="evidence" value="ECO:0007669"/>
    <property type="project" value="TreeGrafter"/>
</dbReference>
<sequence>MTKIYPLIICGGNGTRLWPISRTQSPKQFQRVSGPDSLTFFQMAVQRHRGALYHDPLIVTGVTHRGTVVQQLREVQVGARILCEPKGRNTGPAVLAAAHAALRNDPDAILVVIPADHVIEGPLNATIERCLPAAQAGHIVTFGIPPRYAETGFGYITDAGPMDDFEGVRRVGGFVEKPPAETAQALIDAKAAYWASGLSMFRADTIIEEYTRFDPDSAAAVAESVERGLDTPEGLFLDADSFGRAASEPTEGLVFEKTDRIALAPLDVSWDDVGSWKAMYAISHRDMNGNVLQGDVIALNAMNTMVRADSRLVSVVGLTDIIVIDTPDALLVARMDDTQDVKKVVEQLKAASRTEAEIVAEARPAMVPFRKSETLEKIVETDRFHLGTAEIGVGRTIILERGPRSRQVIVVRGMVQASGPEWSKVSREGGRIYADANGPVRIVNTGDEPAELLFVTLETFDPNTPNMNMVQYA</sequence>
<organism evidence="3 4">
    <name type="scientific">Thetidibacter halocola</name>
    <dbReference type="NCBI Taxonomy" id="2827239"/>
    <lineage>
        <taxon>Bacteria</taxon>
        <taxon>Pseudomonadati</taxon>
        <taxon>Pseudomonadota</taxon>
        <taxon>Alphaproteobacteria</taxon>
        <taxon>Rhodobacterales</taxon>
        <taxon>Roseobacteraceae</taxon>
        <taxon>Thetidibacter</taxon>
    </lineage>
</organism>
<gene>
    <name evidence="3" type="ORF">KB874_04655</name>
</gene>